<dbReference type="InterPro" id="IPR036648">
    <property type="entry name" value="CN_Hdrase_a/SCN_Hdrase_g_sf"/>
</dbReference>
<accession>A0A0G4FPF5</accession>
<feature type="domain" description="Nitrile hydratase beta subunit-like N-terminal" evidence="8">
    <location>
        <begin position="8"/>
        <end position="100"/>
    </location>
</feature>
<dbReference type="VEuPathDB" id="CryptoDB:Cvel_17983"/>
<name>A0A0G4FPF5_9ALVE</name>
<evidence type="ECO:0000313" key="9">
    <source>
        <dbReference type="EMBL" id="CEM15886.1"/>
    </source>
</evidence>
<reference evidence="9" key="1">
    <citation type="submission" date="2014-11" db="EMBL/GenBank/DDBJ databases">
        <authorList>
            <person name="Otto D Thomas"/>
            <person name="Naeem Raeece"/>
        </authorList>
    </citation>
    <scope>NUCLEOTIDE SEQUENCE</scope>
</reference>
<feature type="region of interest" description="Disordered" evidence="5">
    <location>
        <begin position="216"/>
        <end position="289"/>
    </location>
</feature>
<feature type="domain" description="Nitrile hydratase alpha/Thiocyanate hydrolase gamma" evidence="7">
    <location>
        <begin position="297"/>
        <end position="474"/>
    </location>
</feature>
<evidence type="ECO:0000256" key="2">
    <source>
        <dbReference type="ARBA" id="ARBA00022723"/>
    </source>
</evidence>
<dbReference type="InterPro" id="IPR049054">
    <property type="entry name" value="CN_hydtase_beta-like_N"/>
</dbReference>
<dbReference type="Gene3D" id="2.30.30.50">
    <property type="match status" value="1"/>
</dbReference>
<feature type="compositionally biased region" description="Basic and acidic residues" evidence="5">
    <location>
        <begin position="239"/>
        <end position="289"/>
    </location>
</feature>
<organism evidence="9">
    <name type="scientific">Chromera velia CCMP2878</name>
    <dbReference type="NCBI Taxonomy" id="1169474"/>
    <lineage>
        <taxon>Eukaryota</taxon>
        <taxon>Sar</taxon>
        <taxon>Alveolata</taxon>
        <taxon>Colpodellida</taxon>
        <taxon>Chromeraceae</taxon>
        <taxon>Chromera</taxon>
    </lineage>
</organism>
<evidence type="ECO:0000256" key="1">
    <source>
        <dbReference type="ARBA" id="ARBA00013079"/>
    </source>
</evidence>
<dbReference type="InterPro" id="IPR024690">
    <property type="entry name" value="CN_hydtase_beta_dom_C"/>
</dbReference>
<dbReference type="InterPro" id="IPR042262">
    <property type="entry name" value="CN_hydtase_beta_C"/>
</dbReference>
<evidence type="ECO:0000259" key="6">
    <source>
        <dbReference type="Pfam" id="PF02211"/>
    </source>
</evidence>
<evidence type="ECO:0000259" key="8">
    <source>
        <dbReference type="Pfam" id="PF21006"/>
    </source>
</evidence>
<feature type="domain" description="Nitrile hydratase beta subunit" evidence="6">
    <location>
        <begin position="108"/>
        <end position="208"/>
    </location>
</feature>
<keyword evidence="2" id="KW-0479">Metal-binding</keyword>
<evidence type="ECO:0000256" key="5">
    <source>
        <dbReference type="SAM" id="MobiDB-lite"/>
    </source>
</evidence>
<dbReference type="AlphaFoldDB" id="A0A0G4FPF5"/>
<dbReference type="SUPFAM" id="SSF50090">
    <property type="entry name" value="Electron transport accessory proteins"/>
    <property type="match status" value="1"/>
</dbReference>
<dbReference type="Gene3D" id="1.10.472.20">
    <property type="entry name" value="Nitrile hydratase, beta subunit"/>
    <property type="match status" value="1"/>
</dbReference>
<keyword evidence="3" id="KW-0456">Lyase</keyword>
<feature type="compositionally biased region" description="Low complexity" evidence="5">
    <location>
        <begin position="216"/>
        <end position="234"/>
    </location>
</feature>
<dbReference type="EMBL" id="CDMZ01000513">
    <property type="protein sequence ID" value="CEM15886.1"/>
    <property type="molecule type" value="Genomic_DNA"/>
</dbReference>
<dbReference type="Pfam" id="PF21006">
    <property type="entry name" value="NHase_beta_N"/>
    <property type="match status" value="1"/>
</dbReference>
<proteinExistence type="predicted"/>
<dbReference type="Gene3D" id="3.90.330.10">
    <property type="entry name" value="Nitrile hydratase alpha /Thiocyanate hydrolase gamma"/>
    <property type="match status" value="1"/>
</dbReference>
<dbReference type="InterPro" id="IPR004232">
    <property type="entry name" value="CN_Hdrtase_a/SCN_Hdrlase_g"/>
</dbReference>
<dbReference type="EC" id="4.2.1.84" evidence="1"/>
<sequence length="483" mass="53742">MSHIGFGGIHDTGGRTDAPSLGLCGSADAPCAFWEVQVDALTDLCFQKGLLNLDQFRRNIESLLPKDYDSLAYYAKWACALAQGLCQFGALSSDDIDAQLLHDPPRSVPFKEGDRVRVKEETYRCRWRKPHLRTPGYLFGACGTVSRVLGEKDNSEALAFSVVGSLGKAQPRKAREYLVRFRQGDLWEHYGGEAEDCVSVEIYEHWLEDAVSKGAGEVTGAGSSSSSSSSAETGEQAEEPLRKRMKTHSEEEEGKHGDAEHKHDHHEHDHDHEHADREETERNAVEKEGAPVTGQAIAEALINAVIAKGLVTREELHKSVEKKEATQADPEGLRVVVRAWKDPEFADRLKKDATSAVREMGVEMGELRKLVALFDDDQTHHVVVCTLCSCYPSALLGRAPSWYKARGYRSRVVREPRKVLEEFGTRVPQRVAMEVHDSTSDLRYFVVPLRPSGTEGWEDSRLLGLLSRDALIGVRMLPEKVSN</sequence>
<dbReference type="Pfam" id="PF02979">
    <property type="entry name" value="NHase_alpha"/>
    <property type="match status" value="1"/>
</dbReference>
<evidence type="ECO:0000259" key="7">
    <source>
        <dbReference type="Pfam" id="PF02979"/>
    </source>
</evidence>
<dbReference type="GO" id="GO:0046914">
    <property type="term" value="F:transition metal ion binding"/>
    <property type="evidence" value="ECO:0007669"/>
    <property type="project" value="InterPro"/>
</dbReference>
<dbReference type="GO" id="GO:0018822">
    <property type="term" value="F:nitrile hydratase activity"/>
    <property type="evidence" value="ECO:0007669"/>
    <property type="project" value="UniProtKB-EC"/>
</dbReference>
<dbReference type="Pfam" id="PF02211">
    <property type="entry name" value="NHase_beta_C"/>
    <property type="match status" value="1"/>
</dbReference>
<evidence type="ECO:0000256" key="3">
    <source>
        <dbReference type="ARBA" id="ARBA00023239"/>
    </source>
</evidence>
<gene>
    <name evidence="9" type="ORF">Cvel_17983</name>
</gene>
<comment type="catalytic activity">
    <reaction evidence="4">
        <text>an aliphatic primary amide = an aliphatic nitrile + H2O</text>
        <dbReference type="Rhea" id="RHEA:12673"/>
        <dbReference type="ChEBI" id="CHEBI:15377"/>
        <dbReference type="ChEBI" id="CHEBI:65285"/>
        <dbReference type="ChEBI" id="CHEBI:80291"/>
        <dbReference type="EC" id="4.2.1.84"/>
    </reaction>
</comment>
<dbReference type="SUPFAM" id="SSF56209">
    <property type="entry name" value="Nitrile hydratase alpha chain"/>
    <property type="match status" value="1"/>
</dbReference>
<dbReference type="InterPro" id="IPR008990">
    <property type="entry name" value="Elect_transpt_acc-like_dom_sf"/>
</dbReference>
<evidence type="ECO:0000256" key="4">
    <source>
        <dbReference type="ARBA" id="ARBA00044877"/>
    </source>
</evidence>
<protein>
    <recommendedName>
        <fullName evidence="1">nitrile hydratase</fullName>
        <ecNumber evidence="1">4.2.1.84</ecNumber>
    </recommendedName>
</protein>